<reference evidence="1 2" key="1">
    <citation type="submission" date="2023-10" db="EMBL/GenBank/DDBJ databases">
        <title>Draft genome sequence of Xylaria bambusicola isolate GMP-LS, the root and basal stem rot pathogen of sugarcane in Indonesia.</title>
        <authorList>
            <person name="Selvaraj P."/>
            <person name="Muralishankar V."/>
            <person name="Muruganantham S."/>
            <person name="Sp S."/>
            <person name="Haryani S."/>
            <person name="Lau K.J.X."/>
            <person name="Naqvi N.I."/>
        </authorList>
    </citation>
    <scope>NUCLEOTIDE SEQUENCE [LARGE SCALE GENOMIC DNA]</scope>
    <source>
        <strain evidence="1">GMP-LS</strain>
    </source>
</reference>
<evidence type="ECO:0000313" key="2">
    <source>
        <dbReference type="Proteomes" id="UP001305414"/>
    </source>
</evidence>
<dbReference type="AlphaFoldDB" id="A0AAN7UPB9"/>
<proteinExistence type="predicted"/>
<evidence type="ECO:0000313" key="1">
    <source>
        <dbReference type="EMBL" id="KAK5630181.1"/>
    </source>
</evidence>
<keyword evidence="2" id="KW-1185">Reference proteome</keyword>
<accession>A0AAN7UPB9</accession>
<protein>
    <submittedName>
        <fullName evidence="1">Uncharacterized protein</fullName>
    </submittedName>
</protein>
<sequence>MSLLQALQNTYIVTDISISNCKVQPIHVYVDLVIDFSQVMEGSRDSLNSDSAENLATFHPYPRLPAELKLEVWKYAFEEWSNGVHRFRLFVDPARPTRLTYEPCNKEVDDVSVWRQRVGMASLDSFAFDEFRRFKATATLLHRNDTLGRKIPGRALANPKTDLVTFRFDYGETIASLVMLDPLETSEVFKGITRIGVELEFFNRGFGRNKAYKPFYCICPDGHLAGSTSKDYCFQQMFRFIRFFPDLEEFYIICPITKTNLRKDWIKFFPRKLERLVPKRGKTAITQASLDVYRQLQKIAQEEGLEEFRNRAGAYCEFPWGYASTFLHLGWHVEWHLLSLRDVWANGQQMLDSNQAKIDFKFLAWSDLRGVTVGQGGPALRAEDHGSKI</sequence>
<comment type="caution">
    <text evidence="1">The sequence shown here is derived from an EMBL/GenBank/DDBJ whole genome shotgun (WGS) entry which is preliminary data.</text>
</comment>
<dbReference type="EMBL" id="JAWHQM010000015">
    <property type="protein sequence ID" value="KAK5630181.1"/>
    <property type="molecule type" value="Genomic_DNA"/>
</dbReference>
<gene>
    <name evidence="1" type="ORF">RRF57_005896</name>
</gene>
<dbReference type="Proteomes" id="UP001305414">
    <property type="component" value="Unassembled WGS sequence"/>
</dbReference>
<organism evidence="1 2">
    <name type="scientific">Xylaria bambusicola</name>
    <dbReference type="NCBI Taxonomy" id="326684"/>
    <lineage>
        <taxon>Eukaryota</taxon>
        <taxon>Fungi</taxon>
        <taxon>Dikarya</taxon>
        <taxon>Ascomycota</taxon>
        <taxon>Pezizomycotina</taxon>
        <taxon>Sordariomycetes</taxon>
        <taxon>Xylariomycetidae</taxon>
        <taxon>Xylariales</taxon>
        <taxon>Xylariaceae</taxon>
        <taxon>Xylaria</taxon>
    </lineage>
</organism>
<name>A0AAN7UPB9_9PEZI</name>